<dbReference type="RefSeq" id="WP_161021458.1">
    <property type="nucleotide sequence ID" value="NZ_WWCP01000048.1"/>
</dbReference>
<dbReference type="EMBL" id="WWCP01000048">
    <property type="protein sequence ID" value="MYM85067.1"/>
    <property type="molecule type" value="Genomic_DNA"/>
</dbReference>
<protein>
    <submittedName>
        <fullName evidence="1">Uncharacterized protein</fullName>
    </submittedName>
</protein>
<name>A0A6L8MSP3_9BURK</name>
<dbReference type="Proteomes" id="UP000474565">
    <property type="component" value="Unassembled WGS sequence"/>
</dbReference>
<reference evidence="1 2" key="1">
    <citation type="submission" date="2019-12" db="EMBL/GenBank/DDBJ databases">
        <title>Novel species isolated from a subtropical stream in China.</title>
        <authorList>
            <person name="Lu H."/>
        </authorList>
    </citation>
    <scope>NUCLEOTIDE SEQUENCE [LARGE SCALE GENOMIC DNA]</scope>
    <source>
        <strain evidence="1 2">FT50W</strain>
    </source>
</reference>
<sequence>MLGFLFWQTPERPVVAAATSRAPITYILTPPQRPVPAVVAAHPAGRAPARLRAAPTPAPAAAVAATAPRAITMPLAPAAAPASSEPAAMAESAPTLPSDPFALPVKPQDDLKQRVIKGAAAADKLALKAAFTQRDRKLVNDDTELGTAIAKAYRGGGTRQVELVAADGSRITKFISPGGGAVCYRSASNNFSGGRDPFRDTGKLLVGPCP</sequence>
<gene>
    <name evidence="1" type="ORF">GTP44_24360</name>
</gene>
<organism evidence="1 2">
    <name type="scientific">Duganella lactea</name>
    <dbReference type="NCBI Taxonomy" id="2692173"/>
    <lineage>
        <taxon>Bacteria</taxon>
        <taxon>Pseudomonadati</taxon>
        <taxon>Pseudomonadota</taxon>
        <taxon>Betaproteobacteria</taxon>
        <taxon>Burkholderiales</taxon>
        <taxon>Oxalobacteraceae</taxon>
        <taxon>Telluria group</taxon>
        <taxon>Duganella</taxon>
    </lineage>
</organism>
<evidence type="ECO:0000313" key="1">
    <source>
        <dbReference type="EMBL" id="MYM85067.1"/>
    </source>
</evidence>
<dbReference type="AlphaFoldDB" id="A0A6L8MSP3"/>
<accession>A0A6L8MSP3</accession>
<comment type="caution">
    <text evidence="1">The sequence shown here is derived from an EMBL/GenBank/DDBJ whole genome shotgun (WGS) entry which is preliminary data.</text>
</comment>
<evidence type="ECO:0000313" key="2">
    <source>
        <dbReference type="Proteomes" id="UP000474565"/>
    </source>
</evidence>
<proteinExistence type="predicted"/>